<evidence type="ECO:0000313" key="2">
    <source>
        <dbReference type="Proteomes" id="UP001596084"/>
    </source>
</evidence>
<evidence type="ECO:0000313" key="1">
    <source>
        <dbReference type="EMBL" id="MFC5520060.1"/>
    </source>
</evidence>
<name>A0ABW0Q692_9BURK</name>
<sequence>MTEKTSFSFEVQYPAHSAAPQAERDQLMDSLEPSLRSLLAAQDSRASVMVSDSHRGDDNKLVELVTTLDEPQVAKILKAFSEQHGVSVTALE</sequence>
<protein>
    <submittedName>
        <fullName evidence="1">Uncharacterized protein</fullName>
    </submittedName>
</protein>
<dbReference type="EMBL" id="JBHSMX010000008">
    <property type="protein sequence ID" value="MFC5520060.1"/>
    <property type="molecule type" value="Genomic_DNA"/>
</dbReference>
<keyword evidence="2" id="KW-1185">Reference proteome</keyword>
<organism evidence="1 2">
    <name type="scientific">Polaromonas jejuensis</name>
    <dbReference type="NCBI Taxonomy" id="457502"/>
    <lineage>
        <taxon>Bacteria</taxon>
        <taxon>Pseudomonadati</taxon>
        <taxon>Pseudomonadota</taxon>
        <taxon>Betaproteobacteria</taxon>
        <taxon>Burkholderiales</taxon>
        <taxon>Comamonadaceae</taxon>
        <taxon>Polaromonas</taxon>
    </lineage>
</organism>
<accession>A0ABW0Q692</accession>
<dbReference type="Proteomes" id="UP001596084">
    <property type="component" value="Unassembled WGS sequence"/>
</dbReference>
<proteinExistence type="predicted"/>
<reference evidence="2" key="1">
    <citation type="journal article" date="2019" name="Int. J. Syst. Evol. Microbiol.">
        <title>The Global Catalogue of Microorganisms (GCM) 10K type strain sequencing project: providing services to taxonomists for standard genome sequencing and annotation.</title>
        <authorList>
            <consortium name="The Broad Institute Genomics Platform"/>
            <consortium name="The Broad Institute Genome Sequencing Center for Infectious Disease"/>
            <person name="Wu L."/>
            <person name="Ma J."/>
        </authorList>
    </citation>
    <scope>NUCLEOTIDE SEQUENCE [LARGE SCALE GENOMIC DNA]</scope>
    <source>
        <strain evidence="2">CGMCC 4.7277</strain>
    </source>
</reference>
<gene>
    <name evidence="1" type="ORF">ACFPP7_03900</name>
</gene>
<comment type="caution">
    <text evidence="1">The sequence shown here is derived from an EMBL/GenBank/DDBJ whole genome shotgun (WGS) entry which is preliminary data.</text>
</comment>
<dbReference type="RefSeq" id="WP_068833871.1">
    <property type="nucleotide sequence ID" value="NZ_JBHSMX010000008.1"/>
</dbReference>